<dbReference type="EMBL" id="GBXM01049408">
    <property type="protein sequence ID" value="JAH59169.1"/>
    <property type="molecule type" value="Transcribed_RNA"/>
</dbReference>
<dbReference type="AlphaFoldDB" id="A0A0E9TZS3"/>
<reference evidence="1" key="2">
    <citation type="journal article" date="2015" name="Fish Shellfish Immunol.">
        <title>Early steps in the European eel (Anguilla anguilla)-Vibrio vulnificus interaction in the gills: Role of the RtxA13 toxin.</title>
        <authorList>
            <person name="Callol A."/>
            <person name="Pajuelo D."/>
            <person name="Ebbesson L."/>
            <person name="Teles M."/>
            <person name="MacKenzie S."/>
            <person name="Amaro C."/>
        </authorList>
    </citation>
    <scope>NUCLEOTIDE SEQUENCE</scope>
</reference>
<name>A0A0E9TZS3_ANGAN</name>
<evidence type="ECO:0000313" key="1">
    <source>
        <dbReference type="EMBL" id="JAH59169.1"/>
    </source>
</evidence>
<organism evidence="1">
    <name type="scientific">Anguilla anguilla</name>
    <name type="common">European freshwater eel</name>
    <name type="synonym">Muraena anguilla</name>
    <dbReference type="NCBI Taxonomy" id="7936"/>
    <lineage>
        <taxon>Eukaryota</taxon>
        <taxon>Metazoa</taxon>
        <taxon>Chordata</taxon>
        <taxon>Craniata</taxon>
        <taxon>Vertebrata</taxon>
        <taxon>Euteleostomi</taxon>
        <taxon>Actinopterygii</taxon>
        <taxon>Neopterygii</taxon>
        <taxon>Teleostei</taxon>
        <taxon>Anguilliformes</taxon>
        <taxon>Anguillidae</taxon>
        <taxon>Anguilla</taxon>
    </lineage>
</organism>
<reference evidence="1" key="1">
    <citation type="submission" date="2014-11" db="EMBL/GenBank/DDBJ databases">
        <authorList>
            <person name="Amaro Gonzalez C."/>
        </authorList>
    </citation>
    <scope>NUCLEOTIDE SEQUENCE</scope>
</reference>
<sequence length="25" mass="2928">MLFVMLGHIANRSSVLLQRSCKIYF</sequence>
<accession>A0A0E9TZS3</accession>
<protein>
    <submittedName>
        <fullName evidence="1">Uncharacterized protein</fullName>
    </submittedName>
</protein>
<proteinExistence type="predicted"/>